<feature type="transmembrane region" description="Helical" evidence="2">
    <location>
        <begin position="41"/>
        <end position="65"/>
    </location>
</feature>
<dbReference type="AlphaFoldDB" id="A0AAN7REU0"/>
<sequence>MVVESVSPAPGPASTSEGDGGASANPRPVIMGKSEGNKRKVWIIVGSVVGGIALLVLFASLILWAQKFNQRQKMQQMERAAEVGEALHLASIGNVKAPAAMVTRTRPVLETEYVT</sequence>
<dbReference type="Gene3D" id="1.20.5.930">
    <property type="entry name" value="Bicelle-embedded integrin alpha(iib) transmembrane segment"/>
    <property type="match status" value="1"/>
</dbReference>
<evidence type="ECO:0000313" key="4">
    <source>
        <dbReference type="Proteomes" id="UP001346149"/>
    </source>
</evidence>
<reference evidence="3 4" key="1">
    <citation type="journal article" date="2023" name="Hortic Res">
        <title>Pangenome of water caltrop reveals structural variations and asymmetric subgenome divergence after allopolyploidization.</title>
        <authorList>
            <person name="Zhang X."/>
            <person name="Chen Y."/>
            <person name="Wang L."/>
            <person name="Yuan Y."/>
            <person name="Fang M."/>
            <person name="Shi L."/>
            <person name="Lu R."/>
            <person name="Comes H.P."/>
            <person name="Ma Y."/>
            <person name="Chen Y."/>
            <person name="Huang G."/>
            <person name="Zhou Y."/>
            <person name="Zheng Z."/>
            <person name="Qiu Y."/>
        </authorList>
    </citation>
    <scope>NUCLEOTIDE SEQUENCE [LARGE SCALE GENOMIC DNA]</scope>
    <source>
        <strain evidence="3">F231</strain>
    </source>
</reference>
<comment type="caution">
    <text evidence="3">The sequence shown here is derived from an EMBL/GenBank/DDBJ whole genome shotgun (WGS) entry which is preliminary data.</text>
</comment>
<dbReference type="EMBL" id="JAXQNO010000003">
    <property type="protein sequence ID" value="KAK4801002.1"/>
    <property type="molecule type" value="Genomic_DNA"/>
</dbReference>
<name>A0AAN7REU0_TRANT</name>
<evidence type="ECO:0000256" key="2">
    <source>
        <dbReference type="SAM" id="Phobius"/>
    </source>
</evidence>
<gene>
    <name evidence="3" type="ORF">SAY86_021489</name>
</gene>
<protein>
    <submittedName>
        <fullName evidence="3">Uncharacterized protein</fullName>
    </submittedName>
</protein>
<keyword evidence="2" id="KW-1133">Transmembrane helix</keyword>
<dbReference type="PANTHER" id="PTHR33512:SF14">
    <property type="entry name" value="EXPRESSED PROTEIN"/>
    <property type="match status" value="1"/>
</dbReference>
<evidence type="ECO:0000256" key="1">
    <source>
        <dbReference type="SAM" id="MobiDB-lite"/>
    </source>
</evidence>
<accession>A0AAN7REU0</accession>
<dbReference type="Proteomes" id="UP001346149">
    <property type="component" value="Unassembled WGS sequence"/>
</dbReference>
<dbReference type="PANTHER" id="PTHR33512">
    <property type="entry name" value="PROTEIN, PUTATIVE (DUF1191)-RELATED"/>
    <property type="match status" value="1"/>
</dbReference>
<keyword evidence="2" id="KW-0472">Membrane</keyword>
<dbReference type="GO" id="GO:0016020">
    <property type="term" value="C:membrane"/>
    <property type="evidence" value="ECO:0007669"/>
    <property type="project" value="TreeGrafter"/>
</dbReference>
<keyword evidence="2" id="KW-0812">Transmembrane</keyword>
<keyword evidence="4" id="KW-1185">Reference proteome</keyword>
<dbReference type="InterPro" id="IPR010605">
    <property type="entry name" value="DUF1191"/>
</dbReference>
<feature type="region of interest" description="Disordered" evidence="1">
    <location>
        <begin position="1"/>
        <end position="32"/>
    </location>
</feature>
<evidence type="ECO:0000313" key="3">
    <source>
        <dbReference type="EMBL" id="KAK4801002.1"/>
    </source>
</evidence>
<organism evidence="3 4">
    <name type="scientific">Trapa natans</name>
    <name type="common">Water chestnut</name>
    <dbReference type="NCBI Taxonomy" id="22666"/>
    <lineage>
        <taxon>Eukaryota</taxon>
        <taxon>Viridiplantae</taxon>
        <taxon>Streptophyta</taxon>
        <taxon>Embryophyta</taxon>
        <taxon>Tracheophyta</taxon>
        <taxon>Spermatophyta</taxon>
        <taxon>Magnoliopsida</taxon>
        <taxon>eudicotyledons</taxon>
        <taxon>Gunneridae</taxon>
        <taxon>Pentapetalae</taxon>
        <taxon>rosids</taxon>
        <taxon>malvids</taxon>
        <taxon>Myrtales</taxon>
        <taxon>Lythraceae</taxon>
        <taxon>Trapa</taxon>
    </lineage>
</organism>
<proteinExistence type="predicted"/>